<gene>
    <name evidence="2" type="ORF">M404DRAFT_1005216</name>
</gene>
<dbReference type="Proteomes" id="UP000054217">
    <property type="component" value="Unassembled WGS sequence"/>
</dbReference>
<reference evidence="2 3" key="1">
    <citation type="submission" date="2014-04" db="EMBL/GenBank/DDBJ databases">
        <authorList>
            <consortium name="DOE Joint Genome Institute"/>
            <person name="Kuo A."/>
            <person name="Kohler A."/>
            <person name="Costa M.D."/>
            <person name="Nagy L.G."/>
            <person name="Floudas D."/>
            <person name="Copeland A."/>
            <person name="Barry K.W."/>
            <person name="Cichocki N."/>
            <person name="Veneault-Fourrey C."/>
            <person name="LaButti K."/>
            <person name="Lindquist E.A."/>
            <person name="Lipzen A."/>
            <person name="Lundell T."/>
            <person name="Morin E."/>
            <person name="Murat C."/>
            <person name="Sun H."/>
            <person name="Tunlid A."/>
            <person name="Henrissat B."/>
            <person name="Grigoriev I.V."/>
            <person name="Hibbett D.S."/>
            <person name="Martin F."/>
            <person name="Nordberg H.P."/>
            <person name="Cantor M.N."/>
            <person name="Hua S.X."/>
        </authorList>
    </citation>
    <scope>NUCLEOTIDE SEQUENCE [LARGE SCALE GENOMIC DNA]</scope>
    <source>
        <strain evidence="2 3">Marx 270</strain>
    </source>
</reference>
<evidence type="ECO:0000256" key="1">
    <source>
        <dbReference type="SAM" id="MobiDB-lite"/>
    </source>
</evidence>
<sequence>MSTPFNGIEFAGGDDDLAHEPSDRDNILTRSQVLYRKPDGQRLGRDNKYTKSCQSTSMPLQEH</sequence>
<protein>
    <submittedName>
        <fullName evidence="2">Uncharacterized protein</fullName>
    </submittedName>
</protein>
<proteinExistence type="predicted"/>
<evidence type="ECO:0000313" key="2">
    <source>
        <dbReference type="EMBL" id="KIN98543.1"/>
    </source>
</evidence>
<dbReference type="EMBL" id="KN832014">
    <property type="protein sequence ID" value="KIN98543.1"/>
    <property type="molecule type" value="Genomic_DNA"/>
</dbReference>
<reference evidence="3" key="2">
    <citation type="submission" date="2015-01" db="EMBL/GenBank/DDBJ databases">
        <title>Evolutionary Origins and Diversification of the Mycorrhizal Mutualists.</title>
        <authorList>
            <consortium name="DOE Joint Genome Institute"/>
            <consortium name="Mycorrhizal Genomics Consortium"/>
            <person name="Kohler A."/>
            <person name="Kuo A."/>
            <person name="Nagy L.G."/>
            <person name="Floudas D."/>
            <person name="Copeland A."/>
            <person name="Barry K.W."/>
            <person name="Cichocki N."/>
            <person name="Veneault-Fourrey C."/>
            <person name="LaButti K."/>
            <person name="Lindquist E.A."/>
            <person name="Lipzen A."/>
            <person name="Lundell T."/>
            <person name="Morin E."/>
            <person name="Murat C."/>
            <person name="Riley R."/>
            <person name="Ohm R."/>
            <person name="Sun H."/>
            <person name="Tunlid A."/>
            <person name="Henrissat B."/>
            <person name="Grigoriev I.V."/>
            <person name="Hibbett D.S."/>
            <person name="Martin F."/>
        </authorList>
    </citation>
    <scope>NUCLEOTIDE SEQUENCE [LARGE SCALE GENOMIC DNA]</scope>
    <source>
        <strain evidence="3">Marx 270</strain>
    </source>
</reference>
<dbReference type="InParanoid" id="A0A0C3NTI1"/>
<feature type="compositionally biased region" description="Basic and acidic residues" evidence="1">
    <location>
        <begin position="36"/>
        <end position="49"/>
    </location>
</feature>
<keyword evidence="3" id="KW-1185">Reference proteome</keyword>
<name>A0A0C3NTI1_PISTI</name>
<dbReference type="AlphaFoldDB" id="A0A0C3NTI1"/>
<feature type="compositionally biased region" description="Polar residues" evidence="1">
    <location>
        <begin position="50"/>
        <end position="63"/>
    </location>
</feature>
<organism evidence="2 3">
    <name type="scientific">Pisolithus tinctorius Marx 270</name>
    <dbReference type="NCBI Taxonomy" id="870435"/>
    <lineage>
        <taxon>Eukaryota</taxon>
        <taxon>Fungi</taxon>
        <taxon>Dikarya</taxon>
        <taxon>Basidiomycota</taxon>
        <taxon>Agaricomycotina</taxon>
        <taxon>Agaricomycetes</taxon>
        <taxon>Agaricomycetidae</taxon>
        <taxon>Boletales</taxon>
        <taxon>Sclerodermatineae</taxon>
        <taxon>Pisolithaceae</taxon>
        <taxon>Pisolithus</taxon>
    </lineage>
</organism>
<evidence type="ECO:0000313" key="3">
    <source>
        <dbReference type="Proteomes" id="UP000054217"/>
    </source>
</evidence>
<dbReference type="HOGENOM" id="CLU_2886790_0_0_1"/>
<feature type="region of interest" description="Disordered" evidence="1">
    <location>
        <begin position="1"/>
        <end position="63"/>
    </location>
</feature>
<feature type="compositionally biased region" description="Basic and acidic residues" evidence="1">
    <location>
        <begin position="16"/>
        <end position="27"/>
    </location>
</feature>
<accession>A0A0C3NTI1</accession>